<dbReference type="AlphaFoldDB" id="A0A8S4AT49"/>
<organism evidence="1 2">
    <name type="scientific">Menidia menidia</name>
    <name type="common">Atlantic silverside</name>
    <dbReference type="NCBI Taxonomy" id="238744"/>
    <lineage>
        <taxon>Eukaryota</taxon>
        <taxon>Metazoa</taxon>
        <taxon>Chordata</taxon>
        <taxon>Craniata</taxon>
        <taxon>Vertebrata</taxon>
        <taxon>Euteleostomi</taxon>
        <taxon>Actinopterygii</taxon>
        <taxon>Neopterygii</taxon>
        <taxon>Teleostei</taxon>
        <taxon>Neoteleostei</taxon>
        <taxon>Acanthomorphata</taxon>
        <taxon>Ovalentaria</taxon>
        <taxon>Atherinomorphae</taxon>
        <taxon>Atheriniformes</taxon>
        <taxon>Atherinopsidae</taxon>
        <taxon>Menidiinae</taxon>
        <taxon>Menidia</taxon>
    </lineage>
</organism>
<gene>
    <name evidence="1" type="ORF">MMEN_LOCUS6522</name>
</gene>
<protein>
    <submittedName>
        <fullName evidence="1">(Atlantic silverside) hypothetical protein</fullName>
    </submittedName>
</protein>
<evidence type="ECO:0000313" key="2">
    <source>
        <dbReference type="Proteomes" id="UP000677803"/>
    </source>
</evidence>
<dbReference type="EMBL" id="CAJRST010005769">
    <property type="protein sequence ID" value="CAG5893372.1"/>
    <property type="molecule type" value="Genomic_DNA"/>
</dbReference>
<accession>A0A8S4AT49</accession>
<evidence type="ECO:0000313" key="1">
    <source>
        <dbReference type="EMBL" id="CAG5893372.1"/>
    </source>
</evidence>
<keyword evidence="2" id="KW-1185">Reference proteome</keyword>
<reference evidence="1" key="1">
    <citation type="submission" date="2021-05" db="EMBL/GenBank/DDBJ databases">
        <authorList>
            <person name="Tigano A."/>
        </authorList>
    </citation>
    <scope>NUCLEOTIDE SEQUENCE</scope>
</reference>
<name>A0A8S4AT49_9TELE</name>
<sequence>MQKLCAGRVSLHGPPERLNFRLLEPDPVGGELLVYLQGDVFPQRSQPPRHHGGGGPPHALRVRTEKCIMCLSAGAE</sequence>
<comment type="caution">
    <text evidence="1">The sequence shown here is derived from an EMBL/GenBank/DDBJ whole genome shotgun (WGS) entry which is preliminary data.</text>
</comment>
<proteinExistence type="predicted"/>
<dbReference type="Proteomes" id="UP000677803">
    <property type="component" value="Unassembled WGS sequence"/>
</dbReference>